<proteinExistence type="inferred from homology"/>
<evidence type="ECO:0000313" key="4">
    <source>
        <dbReference type="Proteomes" id="UP000189681"/>
    </source>
</evidence>
<dbReference type="EMBL" id="AYTS01000013">
    <property type="protein sequence ID" value="OOP57804.1"/>
    <property type="molecule type" value="Genomic_DNA"/>
</dbReference>
<keyword evidence="2" id="KW-0472">Membrane</keyword>
<dbReference type="Proteomes" id="UP000189681">
    <property type="component" value="Unassembled WGS sequence"/>
</dbReference>
<dbReference type="GO" id="GO:0015562">
    <property type="term" value="F:efflux transmembrane transporter activity"/>
    <property type="evidence" value="ECO:0007669"/>
    <property type="project" value="InterPro"/>
</dbReference>
<organism evidence="3 4">
    <name type="scientific">Candidatus Brocadia carolinensis</name>
    <dbReference type="NCBI Taxonomy" id="1004156"/>
    <lineage>
        <taxon>Bacteria</taxon>
        <taxon>Pseudomonadati</taxon>
        <taxon>Planctomycetota</taxon>
        <taxon>Candidatus Brocadiia</taxon>
        <taxon>Candidatus Brocadiales</taxon>
        <taxon>Candidatus Brocadiaceae</taxon>
        <taxon>Candidatus Brocadia</taxon>
    </lineage>
</organism>
<reference evidence="3 4" key="1">
    <citation type="journal article" date="2017" name="Water Res.">
        <title>Discovery and metagenomic analysis of an anammox bacterial enrichment related to Candidatus "Brocadia caroliniensis" in a full-scale glycerol-fed nitritation-denitritation separate centrate treatment process.</title>
        <authorList>
            <person name="Park H."/>
            <person name="Brotto A.C."/>
            <person name="van Loosdrecht M.C."/>
            <person name="Chandran K."/>
        </authorList>
    </citation>
    <scope>NUCLEOTIDE SEQUENCE [LARGE SCALE GENOMIC DNA]</scope>
    <source>
        <strain evidence="3">26THWARD</strain>
    </source>
</reference>
<evidence type="ECO:0000256" key="2">
    <source>
        <dbReference type="SAM" id="Phobius"/>
    </source>
</evidence>
<keyword evidence="2" id="KW-1133">Transmembrane helix</keyword>
<comment type="caution">
    <text evidence="3">The sequence shown here is derived from an EMBL/GenBank/DDBJ whole genome shotgun (WGS) entry which is preliminary data.</text>
</comment>
<evidence type="ECO:0000313" key="3">
    <source>
        <dbReference type="EMBL" id="OOP57804.1"/>
    </source>
</evidence>
<dbReference type="InterPro" id="IPR010131">
    <property type="entry name" value="MdtP/NodT-like"/>
</dbReference>
<dbReference type="PANTHER" id="PTHR30203">
    <property type="entry name" value="OUTER MEMBRANE CATION EFFLUX PROTEIN"/>
    <property type="match status" value="1"/>
</dbReference>
<gene>
    <name evidence="3" type="ORF">AYP45_01340</name>
</gene>
<dbReference type="Pfam" id="PF02321">
    <property type="entry name" value="OEP"/>
    <property type="match status" value="1"/>
</dbReference>
<protein>
    <recommendedName>
        <fullName evidence="5">Transporter</fullName>
    </recommendedName>
</protein>
<accession>A0A1V4AXD7</accession>
<sequence length="353" mass="39220">MVYRERFLLWICIFGLNLIFKDMGSLFLLLSCMRLFFLPGFRLSAFGKDLPAKAPDQNDQVSNKKISLEEAIRIAVEKNPFLQSTRDQLEASLGSLRQSKLYPNPVLEFLAEEIPEDEIGLNQSQNLVAVTQPIITGGKRGLGIRVSEKAKEKDEFDRDTVVLNVIADTKKVFSGVIGDQDGLAIAKETEKIAKGIYESENLRFEAGEVAITNVLRAEVEWSKARNLVSHAEGNLQNSLKELQTVMGIPEETIGGVTGMLMSRPGELSLPELELEMSNNQPILKASKKNMEIADTQLMLEKRQVIPDINVSAGYKRLSAENLDTVQLGVEIPAPFFNRNQGNIQKGKALSKKS</sequence>
<dbReference type="AlphaFoldDB" id="A0A1V4AXD7"/>
<evidence type="ECO:0000256" key="1">
    <source>
        <dbReference type="ARBA" id="ARBA00007613"/>
    </source>
</evidence>
<dbReference type="PANTHER" id="PTHR30203:SF24">
    <property type="entry name" value="BLR4935 PROTEIN"/>
    <property type="match status" value="1"/>
</dbReference>
<dbReference type="Gene3D" id="1.20.1600.10">
    <property type="entry name" value="Outer membrane efflux proteins (OEP)"/>
    <property type="match status" value="1"/>
</dbReference>
<keyword evidence="2" id="KW-0812">Transmembrane</keyword>
<comment type="similarity">
    <text evidence="1">Belongs to the outer membrane factor (OMF) (TC 1.B.17) family.</text>
</comment>
<dbReference type="SUPFAM" id="SSF56954">
    <property type="entry name" value="Outer membrane efflux proteins (OEP)"/>
    <property type="match status" value="1"/>
</dbReference>
<feature type="transmembrane region" description="Helical" evidence="2">
    <location>
        <begin position="7"/>
        <end position="30"/>
    </location>
</feature>
<evidence type="ECO:0008006" key="5">
    <source>
        <dbReference type="Google" id="ProtNLM"/>
    </source>
</evidence>
<dbReference type="InterPro" id="IPR003423">
    <property type="entry name" value="OMP_efflux"/>
</dbReference>
<name>A0A1V4AXD7_9BACT</name>
<dbReference type="STRING" id="1004156.AYP45_01340"/>